<name>A0A8D8AF55_CULPI</name>
<proteinExistence type="predicted"/>
<accession>A0A8D8AF55</accession>
<dbReference type="AlphaFoldDB" id="A0A8D8AF55"/>
<organism evidence="2">
    <name type="scientific">Culex pipiens</name>
    <name type="common">House mosquito</name>
    <dbReference type="NCBI Taxonomy" id="7175"/>
    <lineage>
        <taxon>Eukaryota</taxon>
        <taxon>Metazoa</taxon>
        <taxon>Ecdysozoa</taxon>
        <taxon>Arthropoda</taxon>
        <taxon>Hexapoda</taxon>
        <taxon>Insecta</taxon>
        <taxon>Pterygota</taxon>
        <taxon>Neoptera</taxon>
        <taxon>Endopterygota</taxon>
        <taxon>Diptera</taxon>
        <taxon>Nematocera</taxon>
        <taxon>Culicoidea</taxon>
        <taxon>Culicidae</taxon>
        <taxon>Culicinae</taxon>
        <taxon>Culicini</taxon>
        <taxon>Culex</taxon>
        <taxon>Culex</taxon>
    </lineage>
</organism>
<evidence type="ECO:0000313" key="2">
    <source>
        <dbReference type="EMBL" id="CAG6455948.1"/>
    </source>
</evidence>
<reference evidence="2" key="1">
    <citation type="submission" date="2021-05" db="EMBL/GenBank/DDBJ databases">
        <authorList>
            <person name="Alioto T."/>
            <person name="Alioto T."/>
            <person name="Gomez Garrido J."/>
        </authorList>
    </citation>
    <scope>NUCLEOTIDE SEQUENCE</scope>
</reference>
<evidence type="ECO:0000256" key="1">
    <source>
        <dbReference type="SAM" id="MobiDB-lite"/>
    </source>
</evidence>
<dbReference type="EMBL" id="HBUE01029647">
    <property type="protein sequence ID" value="CAG6455948.1"/>
    <property type="molecule type" value="Transcribed_RNA"/>
</dbReference>
<feature type="region of interest" description="Disordered" evidence="1">
    <location>
        <begin position="1"/>
        <end position="23"/>
    </location>
</feature>
<protein>
    <submittedName>
        <fullName evidence="2">(northern house mosquito) hypothetical protein</fullName>
    </submittedName>
</protein>
<sequence>MPAAYDLHASRVPGHNHAGQRKAIHQHAFRRILQTSRDPAELLDPVLAAGEWFGGTPEPFTPQAIADQPCHGTELERRFERLFDDVLHEPSCDDRKNPYGTMLWQDDQVEDPLYHRHRIDPQHG</sequence>
<dbReference type="EMBL" id="HBUE01029643">
    <property type="protein sequence ID" value="CAG6455942.1"/>
    <property type="molecule type" value="Transcribed_RNA"/>
</dbReference>